<protein>
    <submittedName>
        <fullName evidence="1">Uncharacterized protein</fullName>
    </submittedName>
</protein>
<dbReference type="Proteomes" id="UP000191691">
    <property type="component" value="Unassembled WGS sequence"/>
</dbReference>
<accession>A0A1V6TDZ0</accession>
<comment type="caution">
    <text evidence="1">The sequence shown here is derived from an EMBL/GenBank/DDBJ whole genome shotgun (WGS) entry which is preliminary data.</text>
</comment>
<feature type="non-terminal residue" evidence="1">
    <location>
        <position position="1"/>
    </location>
</feature>
<dbReference type="AlphaFoldDB" id="A0A1V6TDZ0"/>
<evidence type="ECO:0000313" key="1">
    <source>
        <dbReference type="EMBL" id="OQE24244.1"/>
    </source>
</evidence>
<dbReference type="EMBL" id="MOOB01001024">
    <property type="protein sequence ID" value="OQE24244.1"/>
    <property type="molecule type" value="Genomic_DNA"/>
</dbReference>
<reference evidence="2" key="1">
    <citation type="journal article" date="2017" name="Nat. Microbiol.">
        <title>Global analysis of biosynthetic gene clusters reveals vast potential of secondary metabolite production in Penicillium species.</title>
        <authorList>
            <person name="Nielsen J.C."/>
            <person name="Grijseels S."/>
            <person name="Prigent S."/>
            <person name="Ji B."/>
            <person name="Dainat J."/>
            <person name="Nielsen K.F."/>
            <person name="Frisvad J.C."/>
            <person name="Workman M."/>
            <person name="Nielsen J."/>
        </authorList>
    </citation>
    <scope>NUCLEOTIDE SEQUENCE [LARGE SCALE GENOMIC DNA]</scope>
    <source>
        <strain evidence="2">IBT 13039</strain>
    </source>
</reference>
<proteinExistence type="predicted"/>
<keyword evidence="2" id="KW-1185">Reference proteome</keyword>
<organism evidence="1 2">
    <name type="scientific">Penicillium nalgiovense</name>
    <dbReference type="NCBI Taxonomy" id="60175"/>
    <lineage>
        <taxon>Eukaryota</taxon>
        <taxon>Fungi</taxon>
        <taxon>Dikarya</taxon>
        <taxon>Ascomycota</taxon>
        <taxon>Pezizomycotina</taxon>
        <taxon>Eurotiomycetes</taxon>
        <taxon>Eurotiomycetidae</taxon>
        <taxon>Eurotiales</taxon>
        <taxon>Aspergillaceae</taxon>
        <taxon>Penicillium</taxon>
    </lineage>
</organism>
<evidence type="ECO:0000313" key="2">
    <source>
        <dbReference type="Proteomes" id="UP000191691"/>
    </source>
</evidence>
<sequence length="95" mass="10471">TSSTNSMTPQPDKLLSPDDWASRHASRFAPAKYGLIHIWKKGWGARRVDRPLSGEGITLQGVEVRPTSSLKYLGVILDEHLTGESQIAQCRKKAA</sequence>
<name>A0A1V6TDZ0_PENNA</name>
<gene>
    <name evidence="1" type="ORF">PENNAL_c1024G04735</name>
</gene>